<name>H1YES6_9SPHI</name>
<dbReference type="RefSeq" id="WP_008503886.1">
    <property type="nucleotide sequence ID" value="NZ_CM001403.1"/>
</dbReference>
<dbReference type="OrthoDB" id="9809727at2"/>
<protein>
    <recommendedName>
        <fullName evidence="3">DUF928 domain-containing protein</fullName>
    </recommendedName>
</protein>
<dbReference type="Gene3D" id="2.60.40.10">
    <property type="entry name" value="Immunoglobulins"/>
    <property type="match status" value="1"/>
</dbReference>
<dbReference type="AlphaFoldDB" id="H1YES6"/>
<organism evidence="1 2">
    <name type="scientific">Mucilaginibacter paludis DSM 18603</name>
    <dbReference type="NCBI Taxonomy" id="714943"/>
    <lineage>
        <taxon>Bacteria</taxon>
        <taxon>Pseudomonadati</taxon>
        <taxon>Bacteroidota</taxon>
        <taxon>Sphingobacteriia</taxon>
        <taxon>Sphingobacteriales</taxon>
        <taxon>Sphingobacteriaceae</taxon>
        <taxon>Mucilaginibacter</taxon>
    </lineage>
</organism>
<reference evidence="1" key="1">
    <citation type="submission" date="2011-09" db="EMBL/GenBank/DDBJ databases">
        <title>The permanent draft genome of Mucilaginibacter paludis DSM 18603.</title>
        <authorList>
            <consortium name="US DOE Joint Genome Institute (JGI-PGF)"/>
            <person name="Lucas S."/>
            <person name="Han J."/>
            <person name="Lapidus A."/>
            <person name="Bruce D."/>
            <person name="Goodwin L."/>
            <person name="Pitluck S."/>
            <person name="Peters L."/>
            <person name="Kyrpides N."/>
            <person name="Mavromatis K."/>
            <person name="Ivanova N."/>
            <person name="Mikhailova N."/>
            <person name="Held B."/>
            <person name="Detter J.C."/>
            <person name="Tapia R."/>
            <person name="Han C."/>
            <person name="Land M."/>
            <person name="Hauser L."/>
            <person name="Markowitz V."/>
            <person name="Cheng J.-F."/>
            <person name="Hugenholtz P."/>
            <person name="Woyke T."/>
            <person name="Wu D."/>
            <person name="Tindall B."/>
            <person name="Brambilla E."/>
            <person name="Klenk H.-P."/>
            <person name="Eisen J.A."/>
        </authorList>
    </citation>
    <scope>NUCLEOTIDE SEQUENCE [LARGE SCALE GENOMIC DNA]</scope>
    <source>
        <strain evidence="1">DSM 18603</strain>
    </source>
</reference>
<accession>H1YES6</accession>
<keyword evidence="2" id="KW-1185">Reference proteome</keyword>
<dbReference type="Proteomes" id="UP000002774">
    <property type="component" value="Chromosome"/>
</dbReference>
<dbReference type="EMBL" id="CM001403">
    <property type="protein sequence ID" value="EHQ24343.1"/>
    <property type="molecule type" value="Genomic_DNA"/>
</dbReference>
<sequence length="361" mass="40215">MIRRLSSIIISLFFATSVFGQVIVQFVPEISGRSVDGLFQCKLVNMSKTQNAVLTITVTERKKGTVCVIKTPSFTLIQGTNGVPPSAARNAAIQFPGNSFGQLTRINHQFAQGDYEYCFNVKLAQSDLPEEQCFSYVLAPFSELGLMEPANQEKICETRPIFSWQPLIPGIAGSYYQLVVAEIKQGQNGIEALNYNLPAINQSGIISPILPYPAVARVLEKGKRYAWQVTVYKDRTILNRSEIWSFTVDCGEEAKPVVADNGYRDIEDLSRGNYYIAAGVLKFALVNPYAPNDLKYEIVSLSNPDKKIRRLPKVKLETGKNKVTIDLAENGSFTDGSYYIIKVHLANGSLKSLRFLYQDVQ</sequence>
<evidence type="ECO:0000313" key="2">
    <source>
        <dbReference type="Proteomes" id="UP000002774"/>
    </source>
</evidence>
<dbReference type="InterPro" id="IPR013783">
    <property type="entry name" value="Ig-like_fold"/>
</dbReference>
<dbReference type="STRING" id="714943.Mucpa_0143"/>
<gene>
    <name evidence="1" type="ORF">Mucpa_0143</name>
</gene>
<dbReference type="eggNOG" id="ENOG502ZM5X">
    <property type="taxonomic scope" value="Bacteria"/>
</dbReference>
<proteinExistence type="predicted"/>
<evidence type="ECO:0008006" key="3">
    <source>
        <dbReference type="Google" id="ProtNLM"/>
    </source>
</evidence>
<dbReference type="HOGENOM" id="CLU_766863_0_0_10"/>
<evidence type="ECO:0000313" key="1">
    <source>
        <dbReference type="EMBL" id="EHQ24343.1"/>
    </source>
</evidence>